<dbReference type="InterPro" id="IPR051906">
    <property type="entry name" value="TolC-like"/>
</dbReference>
<proteinExistence type="inferred from homology"/>
<dbReference type="AlphaFoldDB" id="A0A7H9AQJ5"/>
<dbReference type="GO" id="GO:1990281">
    <property type="term" value="C:efflux pump complex"/>
    <property type="evidence" value="ECO:0007669"/>
    <property type="project" value="TreeGrafter"/>
</dbReference>
<keyword evidence="5" id="KW-0812">Transmembrane</keyword>
<dbReference type="Proteomes" id="UP000509302">
    <property type="component" value="Chromosome"/>
</dbReference>
<dbReference type="InterPro" id="IPR003423">
    <property type="entry name" value="OMP_efflux"/>
</dbReference>
<dbReference type="EMBL" id="CP058595">
    <property type="protein sequence ID" value="QLG45704.1"/>
    <property type="molecule type" value="Genomic_DNA"/>
</dbReference>
<protein>
    <submittedName>
        <fullName evidence="9">TolC family protein</fullName>
    </submittedName>
</protein>
<evidence type="ECO:0000256" key="6">
    <source>
        <dbReference type="ARBA" id="ARBA00023136"/>
    </source>
</evidence>
<reference evidence="9 10" key="1">
    <citation type="journal article" date="2006" name="Int. J. Syst. Evol. Microbiol.">
        <title>Costertonia aggregata gen. nov., sp. nov., a mesophilic marine bacterium of the family Flavobacteriaceae, isolated from a mature biofilm.</title>
        <authorList>
            <person name="Kwon K.K."/>
            <person name="Lee Y.K."/>
            <person name="Lee H.K."/>
        </authorList>
    </citation>
    <scope>NUCLEOTIDE SEQUENCE [LARGE SCALE GENOMIC DNA]</scope>
    <source>
        <strain evidence="9 10">KCCM 42265</strain>
    </source>
</reference>
<dbReference type="GO" id="GO:0015562">
    <property type="term" value="F:efflux transmembrane transporter activity"/>
    <property type="evidence" value="ECO:0007669"/>
    <property type="project" value="InterPro"/>
</dbReference>
<gene>
    <name evidence="9" type="ORF">HYG79_10205</name>
</gene>
<evidence type="ECO:0000256" key="3">
    <source>
        <dbReference type="ARBA" id="ARBA00022448"/>
    </source>
</evidence>
<keyword evidence="8" id="KW-0732">Signal</keyword>
<evidence type="ECO:0000256" key="4">
    <source>
        <dbReference type="ARBA" id="ARBA00022452"/>
    </source>
</evidence>
<keyword evidence="7" id="KW-0998">Cell outer membrane</keyword>
<dbReference type="Gene3D" id="1.20.1600.10">
    <property type="entry name" value="Outer membrane efflux proteins (OEP)"/>
    <property type="match status" value="1"/>
</dbReference>
<evidence type="ECO:0000256" key="5">
    <source>
        <dbReference type="ARBA" id="ARBA00022692"/>
    </source>
</evidence>
<comment type="subcellular location">
    <subcellularLocation>
        <location evidence="1">Cell outer membrane</location>
    </subcellularLocation>
</comment>
<evidence type="ECO:0000256" key="7">
    <source>
        <dbReference type="ARBA" id="ARBA00023237"/>
    </source>
</evidence>
<keyword evidence="3" id="KW-0813">Transport</keyword>
<evidence type="ECO:0000313" key="9">
    <source>
        <dbReference type="EMBL" id="QLG45704.1"/>
    </source>
</evidence>
<evidence type="ECO:0000256" key="1">
    <source>
        <dbReference type="ARBA" id="ARBA00004442"/>
    </source>
</evidence>
<comment type="similarity">
    <text evidence="2">Belongs to the outer membrane factor (OMF) (TC 1.B.17) family.</text>
</comment>
<name>A0A7H9AQJ5_9FLAO</name>
<dbReference type="PANTHER" id="PTHR30026:SF20">
    <property type="entry name" value="OUTER MEMBRANE PROTEIN TOLC"/>
    <property type="match status" value="1"/>
</dbReference>
<keyword evidence="4" id="KW-1134">Transmembrane beta strand</keyword>
<accession>A0A7H9AQJ5</accession>
<dbReference type="GO" id="GO:0015288">
    <property type="term" value="F:porin activity"/>
    <property type="evidence" value="ECO:0007669"/>
    <property type="project" value="TreeGrafter"/>
</dbReference>
<evidence type="ECO:0000256" key="8">
    <source>
        <dbReference type="SAM" id="SignalP"/>
    </source>
</evidence>
<feature type="signal peptide" evidence="8">
    <location>
        <begin position="1"/>
        <end position="21"/>
    </location>
</feature>
<keyword evidence="6" id="KW-0472">Membrane</keyword>
<dbReference type="PANTHER" id="PTHR30026">
    <property type="entry name" value="OUTER MEMBRANE PROTEIN TOLC"/>
    <property type="match status" value="1"/>
</dbReference>
<dbReference type="RefSeq" id="WP_179241991.1">
    <property type="nucleotide sequence ID" value="NZ_CP058595.1"/>
</dbReference>
<dbReference type="GO" id="GO:0009279">
    <property type="term" value="C:cell outer membrane"/>
    <property type="evidence" value="ECO:0007669"/>
    <property type="project" value="UniProtKB-SubCell"/>
</dbReference>
<dbReference type="KEGG" id="cagg:HYG79_10205"/>
<evidence type="ECO:0000313" key="10">
    <source>
        <dbReference type="Proteomes" id="UP000509302"/>
    </source>
</evidence>
<organism evidence="9 10">
    <name type="scientific">Costertonia aggregata</name>
    <dbReference type="NCBI Taxonomy" id="343403"/>
    <lineage>
        <taxon>Bacteria</taxon>
        <taxon>Pseudomonadati</taxon>
        <taxon>Bacteroidota</taxon>
        <taxon>Flavobacteriia</taxon>
        <taxon>Flavobacteriales</taxon>
        <taxon>Flavobacteriaceae</taxon>
        <taxon>Costertonia</taxon>
    </lineage>
</organism>
<dbReference type="Pfam" id="PF02321">
    <property type="entry name" value="OEP"/>
    <property type="match status" value="2"/>
</dbReference>
<keyword evidence="10" id="KW-1185">Reference proteome</keyword>
<feature type="chain" id="PRO_5028849916" evidence="8">
    <location>
        <begin position="22"/>
        <end position="449"/>
    </location>
</feature>
<sequence>MSLKFKITTLLFFVMVMNLMAQQKWTLDECITYAIDHNLTLKDFELTEKSGAETYRQSIRNLLPGINASSDYTLRFGRQEDPNTGVFVNTDFFENNYGLFASFDIFQGFQKLNTIKASKFLRQAAKEDVEQQKFLLAFRVMTAFYNIKFFEGLVANAKEQLKISQTNYELVQRQIELGLMAGADLYEAESQLFADKLVVVQSENSLQAAHLVLIQEMNLKGATTINVQDTLGVSVFDTVAVDSLAEDNIYAKAKGFIPVIKAQELRTKAAKKNMAIAKGNLAPTLTLDAGFVTRYAETFQDDNGQVISFDRQIEDNAAKFIGVSINIPISQGWSRHSAVKQQKIAFERAKNDLEVQEQVLYQTIQQLVQEHNALVAEYEQGKKRTESQNLAFEIAQKRYEKGLINALELFTAKNLFATAQNDTLQARLRLEVNKSTLDFYRGLPVFAIN</sequence>
<dbReference type="SUPFAM" id="SSF56954">
    <property type="entry name" value="Outer membrane efflux proteins (OEP)"/>
    <property type="match status" value="1"/>
</dbReference>
<evidence type="ECO:0000256" key="2">
    <source>
        <dbReference type="ARBA" id="ARBA00007613"/>
    </source>
</evidence>